<keyword evidence="1" id="KW-0472">Membrane</keyword>
<evidence type="ECO:0000256" key="1">
    <source>
        <dbReference type="SAM" id="Phobius"/>
    </source>
</evidence>
<protein>
    <submittedName>
        <fullName evidence="2">Uncharacterized protein</fullName>
    </submittedName>
</protein>
<dbReference type="AlphaFoldDB" id="A0A380L8X5"/>
<reference evidence="2" key="1">
    <citation type="submission" date="2018-06" db="EMBL/GenBank/DDBJ databases">
        <authorList>
            <consortium name="Pathogen Informatics"/>
            <person name="Doyle S."/>
        </authorList>
    </citation>
    <scope>NUCLEOTIDE SEQUENCE [LARGE SCALE GENOMIC DNA]</scope>
    <source>
        <strain evidence="2">NCTC11063</strain>
    </source>
</reference>
<evidence type="ECO:0000313" key="2">
    <source>
        <dbReference type="EMBL" id="SUN80634.1"/>
    </source>
</evidence>
<accession>A0A380L8X5</accession>
<organism evidence="2 3">
    <name type="scientific">Streptococcus milleri</name>
    <dbReference type="NCBI Taxonomy" id="33040"/>
    <lineage>
        <taxon>Bacteria</taxon>
        <taxon>Bacillati</taxon>
        <taxon>Bacillota</taxon>
        <taxon>Bacilli</taxon>
        <taxon>Lactobacillales</taxon>
        <taxon>Streptococcaceae</taxon>
        <taxon>Streptococcus</taxon>
    </lineage>
</organism>
<keyword evidence="3" id="KW-1185">Reference proteome</keyword>
<feature type="transmembrane region" description="Helical" evidence="1">
    <location>
        <begin position="14"/>
        <end position="35"/>
    </location>
</feature>
<comment type="caution">
    <text evidence="2">The sequence shown here is derived from an EMBL/GenBank/DDBJ whole genome shotgun (WGS) entry which is preliminary data.</text>
</comment>
<keyword evidence="1" id="KW-0812">Transmembrane</keyword>
<proteinExistence type="predicted"/>
<evidence type="ECO:0000313" key="3">
    <source>
        <dbReference type="Proteomes" id="UP000255236"/>
    </source>
</evidence>
<keyword evidence="1" id="KW-1133">Transmembrane helix</keyword>
<gene>
    <name evidence="2" type="ORF">NCTC11063_01340</name>
</gene>
<dbReference type="Proteomes" id="UP000255236">
    <property type="component" value="Unassembled WGS sequence"/>
</dbReference>
<name>A0A380L8X5_9STRE</name>
<dbReference type="EMBL" id="UHFT01000001">
    <property type="protein sequence ID" value="SUN80634.1"/>
    <property type="molecule type" value="Genomic_DNA"/>
</dbReference>
<sequence>MVNSFLTTHKTEPLLIPMFWHGLMIAFIFVYLYGFKKS</sequence>